<dbReference type="AlphaFoldDB" id="A0A3M2SGS5"/>
<sequence length="279" mass="30557">MASQILEQRDGSTLFVTINNPKKGNSLNVDLIIKLRQVIEDAGKDNTLIAIVLTGAGKYFCTGMDLSSSSSLLENVPKGADRSGTQAGRFQQLLDLFKAVEYCPKPIIALINGPCYGGGTGLAFACDIRISVSSAFFVLSEVRRGLTPAIISPFIVREWGAPLAREAMIQARNVPASELHAKGSVHYLVDSLAEGQQRVQEVLERQRGCAPHAVGESKRMIRNALDTPTVEERDAKIRELFLTMIKPNEEVAYGMKEFQAGNRNVDWAAWYTKKASSKL</sequence>
<keyword evidence="3" id="KW-1185">Reference proteome</keyword>
<dbReference type="EMBL" id="NKUJ01000042">
    <property type="protein sequence ID" value="RMJ16764.1"/>
    <property type="molecule type" value="Genomic_DNA"/>
</dbReference>
<dbReference type="InterPro" id="IPR051683">
    <property type="entry name" value="Enoyl-CoA_Hydratase/Isomerase"/>
</dbReference>
<dbReference type="STRING" id="2010991.A0A3M2SGS5"/>
<reference evidence="2 3" key="1">
    <citation type="submission" date="2017-06" db="EMBL/GenBank/DDBJ databases">
        <title>Comparative genomic analysis of Ambrosia Fusariam Clade fungi.</title>
        <authorList>
            <person name="Stajich J.E."/>
            <person name="Carrillo J."/>
            <person name="Kijimoto T."/>
            <person name="Eskalen A."/>
            <person name="O'Donnell K."/>
            <person name="Kasson M."/>
        </authorList>
    </citation>
    <scope>NUCLEOTIDE SEQUENCE [LARGE SCALE GENOMIC DNA]</scope>
    <source>
        <strain evidence="2">UCR3666</strain>
    </source>
</reference>
<dbReference type="PANTHER" id="PTHR42964:SF1">
    <property type="entry name" value="POLYKETIDE BIOSYNTHESIS ENOYL-COA HYDRATASE PKSH-RELATED"/>
    <property type="match status" value="1"/>
</dbReference>
<name>A0A3M2SGS5_9HYPO</name>
<evidence type="ECO:0008006" key="4">
    <source>
        <dbReference type="Google" id="ProtNLM"/>
    </source>
</evidence>
<dbReference type="SUPFAM" id="SSF52096">
    <property type="entry name" value="ClpP/crotonase"/>
    <property type="match status" value="1"/>
</dbReference>
<evidence type="ECO:0000313" key="3">
    <source>
        <dbReference type="Proteomes" id="UP000277212"/>
    </source>
</evidence>
<comment type="similarity">
    <text evidence="1">Belongs to the enoyl-CoA hydratase/isomerase family.</text>
</comment>
<dbReference type="InterPro" id="IPR001753">
    <property type="entry name" value="Enoyl-CoA_hydra/iso"/>
</dbReference>
<dbReference type="PANTHER" id="PTHR42964">
    <property type="entry name" value="ENOYL-COA HYDRATASE"/>
    <property type="match status" value="1"/>
</dbReference>
<dbReference type="OrthoDB" id="10253869at2759"/>
<dbReference type="Proteomes" id="UP000277212">
    <property type="component" value="Unassembled WGS sequence"/>
</dbReference>
<protein>
    <recommendedName>
        <fullName evidence="4">Enoyl-CoA hydratase</fullName>
    </recommendedName>
</protein>
<gene>
    <name evidence="2" type="ORF">CDV36_003546</name>
</gene>
<evidence type="ECO:0000313" key="2">
    <source>
        <dbReference type="EMBL" id="RMJ16764.1"/>
    </source>
</evidence>
<proteinExistence type="inferred from homology"/>
<dbReference type="InterPro" id="IPR029045">
    <property type="entry name" value="ClpP/crotonase-like_dom_sf"/>
</dbReference>
<comment type="caution">
    <text evidence="2">The sequence shown here is derived from an EMBL/GenBank/DDBJ whole genome shotgun (WGS) entry which is preliminary data.</text>
</comment>
<evidence type="ECO:0000256" key="1">
    <source>
        <dbReference type="ARBA" id="ARBA00005254"/>
    </source>
</evidence>
<dbReference type="Pfam" id="PF00378">
    <property type="entry name" value="ECH_1"/>
    <property type="match status" value="1"/>
</dbReference>
<dbReference type="Gene3D" id="3.90.226.10">
    <property type="entry name" value="2-enoyl-CoA Hydratase, Chain A, domain 1"/>
    <property type="match status" value="1"/>
</dbReference>
<organism evidence="2 3">
    <name type="scientific">Fusarium kuroshium</name>
    <dbReference type="NCBI Taxonomy" id="2010991"/>
    <lineage>
        <taxon>Eukaryota</taxon>
        <taxon>Fungi</taxon>
        <taxon>Dikarya</taxon>
        <taxon>Ascomycota</taxon>
        <taxon>Pezizomycotina</taxon>
        <taxon>Sordariomycetes</taxon>
        <taxon>Hypocreomycetidae</taxon>
        <taxon>Hypocreales</taxon>
        <taxon>Nectriaceae</taxon>
        <taxon>Fusarium</taxon>
        <taxon>Fusarium solani species complex</taxon>
    </lineage>
</organism>
<dbReference type="CDD" id="cd06558">
    <property type="entry name" value="crotonase-like"/>
    <property type="match status" value="1"/>
</dbReference>
<accession>A0A3M2SGS5</accession>